<reference evidence="1 2" key="1">
    <citation type="submission" date="2017-03" db="EMBL/GenBank/DDBJ databases">
        <authorList>
            <person name="Afonso C.L."/>
            <person name="Miller P.J."/>
            <person name="Scott M.A."/>
            <person name="Spackman E."/>
            <person name="Goraichik I."/>
            <person name="Dimitrov K.M."/>
            <person name="Suarez D.L."/>
            <person name="Swayne D.E."/>
        </authorList>
    </citation>
    <scope>NUCLEOTIDE SEQUENCE [LARGE SCALE GENOMIC DNA]</scope>
    <source>
        <strain evidence="1 2">DNF00076</strain>
    </source>
</reference>
<name>A0A2K0XPI8_9BACT</name>
<dbReference type="Proteomes" id="UP000236634">
    <property type="component" value="Unassembled WGS sequence"/>
</dbReference>
<proteinExistence type="predicted"/>
<evidence type="ECO:0000313" key="1">
    <source>
        <dbReference type="EMBL" id="PNP96424.1"/>
    </source>
</evidence>
<organism evidence="1 2">
    <name type="scientific">Hoylesella timonensis</name>
    <dbReference type="NCBI Taxonomy" id="386414"/>
    <lineage>
        <taxon>Bacteria</taxon>
        <taxon>Pseudomonadati</taxon>
        <taxon>Bacteroidota</taxon>
        <taxon>Bacteroidia</taxon>
        <taxon>Bacteroidales</taxon>
        <taxon>Prevotellaceae</taxon>
        <taxon>Hoylesella</taxon>
    </lineage>
</organism>
<dbReference type="AlphaFoldDB" id="A0A2K0XPI8"/>
<gene>
    <name evidence="1" type="ORF">BFS16_00630</name>
</gene>
<sequence length="97" mass="11430">MEVFEKILINYGGYILICVRNVFQINEAYEECAEINKVLQKHNVSTTMTMEDWQTEMWRKGTSGMTAIKNSPYYFMEALEMCKEQGLLDKFIDNQIK</sequence>
<dbReference type="EMBL" id="NBAX01000001">
    <property type="protein sequence ID" value="PNP96424.1"/>
    <property type="molecule type" value="Genomic_DNA"/>
</dbReference>
<dbReference type="RefSeq" id="WP_103002377.1">
    <property type="nucleotide sequence ID" value="NZ_NBAX01000001.1"/>
</dbReference>
<comment type="caution">
    <text evidence="1">The sequence shown here is derived from an EMBL/GenBank/DDBJ whole genome shotgun (WGS) entry which is preliminary data.</text>
</comment>
<evidence type="ECO:0000313" key="2">
    <source>
        <dbReference type="Proteomes" id="UP000236634"/>
    </source>
</evidence>
<protein>
    <submittedName>
        <fullName evidence="1">Uncharacterized protein</fullName>
    </submittedName>
</protein>
<accession>A0A2K0XPI8</accession>